<dbReference type="GO" id="GO:0006307">
    <property type="term" value="P:DNA alkylation repair"/>
    <property type="evidence" value="ECO:0007669"/>
    <property type="project" value="InterPro"/>
</dbReference>
<dbReference type="SUPFAM" id="SSF51197">
    <property type="entry name" value="Clavaminate synthase-like"/>
    <property type="match status" value="1"/>
</dbReference>
<proteinExistence type="predicted"/>
<evidence type="ECO:0000313" key="2">
    <source>
        <dbReference type="EMBL" id="ARF12046.1"/>
    </source>
</evidence>
<dbReference type="PANTHER" id="PTHR31212:SF4">
    <property type="entry name" value="ALPHA-KETOGLUTARATE-DEPENDENT DIOXYGENASE ALKB HOMOLOG 3"/>
    <property type="match status" value="1"/>
</dbReference>
<dbReference type="InterPro" id="IPR027450">
    <property type="entry name" value="AlkB-like"/>
</dbReference>
<evidence type="ECO:0000259" key="1">
    <source>
        <dbReference type="Pfam" id="PF13532"/>
    </source>
</evidence>
<name>A0A1V0SK01_9VIRU</name>
<dbReference type="Pfam" id="PF13532">
    <property type="entry name" value="2OG-FeII_Oxy_2"/>
    <property type="match status" value="1"/>
</dbReference>
<feature type="domain" description="Alpha-ketoglutarate-dependent dioxygenase AlkB-like" evidence="1">
    <location>
        <begin position="70"/>
        <end position="172"/>
    </location>
</feature>
<sequence>MSKKITPIEGTPDSFLMLDVFDKPNDITEYLELLTIDPDTRQNSKSRPRVSFYAEKDSETKSLAYLRCPSIKQVKKFTKKLRTIAHTVDPSVNIIKIVKYENGTKLINAHADKTIDLDDKTPIYNVRLGTPRKFVLEHKTNGTVITTTIPHNAIFILGLKTNMEFTHAVPEEPNVTDCTYSIILRRSVTFKDSETDFLWGPRTPFPLYSDLKGYLSTGKKANDNKTELIKLWGIENSCEVGPDHYTNYSTTTCTTALMSSRI</sequence>
<accession>A0A1V0SK01</accession>
<dbReference type="InterPro" id="IPR032854">
    <property type="entry name" value="ALKBH3"/>
</dbReference>
<reference evidence="2" key="1">
    <citation type="journal article" date="2017" name="Science">
        <title>Giant viruses with an expanded complement of translation system components.</title>
        <authorList>
            <person name="Schulz F."/>
            <person name="Yutin N."/>
            <person name="Ivanova N.N."/>
            <person name="Ortega D.R."/>
            <person name="Lee T.K."/>
            <person name="Vierheilig J."/>
            <person name="Daims H."/>
            <person name="Horn M."/>
            <person name="Wagner M."/>
            <person name="Jensen G.J."/>
            <person name="Kyrpides N.C."/>
            <person name="Koonin E.V."/>
            <person name="Woyke T."/>
        </authorList>
    </citation>
    <scope>NUCLEOTIDE SEQUENCE</scope>
    <source>
        <strain evidence="2">KNV1</strain>
    </source>
</reference>
<protein>
    <submittedName>
        <fullName evidence="2">2OG-FeII oxygenase</fullName>
    </submittedName>
</protein>
<gene>
    <name evidence="2" type="ORF">Klosneuvirus_3_181</name>
</gene>
<dbReference type="GO" id="GO:0051213">
    <property type="term" value="F:dioxygenase activity"/>
    <property type="evidence" value="ECO:0007669"/>
    <property type="project" value="InterPro"/>
</dbReference>
<dbReference type="InterPro" id="IPR037151">
    <property type="entry name" value="AlkB-like_sf"/>
</dbReference>
<dbReference type="PANTHER" id="PTHR31212">
    <property type="entry name" value="ALPHA-KETOGLUTARATE-DEPENDENT DIOXYGENASE ALKB HOMOLOG 3"/>
    <property type="match status" value="1"/>
</dbReference>
<dbReference type="Gene3D" id="2.60.120.590">
    <property type="entry name" value="Alpha-ketoglutarate-dependent dioxygenase AlkB-like"/>
    <property type="match status" value="1"/>
</dbReference>
<organism evidence="2">
    <name type="scientific">Klosneuvirus KNV1</name>
    <dbReference type="NCBI Taxonomy" id="1977640"/>
    <lineage>
        <taxon>Viruses</taxon>
        <taxon>Varidnaviria</taxon>
        <taxon>Bamfordvirae</taxon>
        <taxon>Nucleocytoviricota</taxon>
        <taxon>Megaviricetes</taxon>
        <taxon>Imitervirales</taxon>
        <taxon>Mimiviridae</taxon>
        <taxon>Klosneuvirinae</taxon>
        <taxon>Klosneuvirus</taxon>
    </lineage>
</organism>
<dbReference type="EMBL" id="KY684110">
    <property type="protein sequence ID" value="ARF12046.1"/>
    <property type="molecule type" value="Genomic_DNA"/>
</dbReference>